<evidence type="ECO:0000313" key="3">
    <source>
        <dbReference type="Proteomes" id="UP001073122"/>
    </source>
</evidence>
<dbReference type="Proteomes" id="UP001073122">
    <property type="component" value="Unassembled WGS sequence"/>
</dbReference>
<sequence length="175" mass="19284">MLVYKFGTSLKVQPAGLGVIEKFPFKPLNVINPQAISAEGSGIWDNQVDNYQQINAAGIADAVMSVAVYKHSSSPAAVKPYSILITGLKATNSALGTTDIRQKEKIVFYDYKESVIKIISNNINYVFGDYKILDISGRIIQSGKENSKQILVKNLSKGVYILLYGDSKEPFKFKL</sequence>
<organism evidence="2 3">
    <name type="scientific">Chryseobacterium formosus</name>
    <dbReference type="NCBI Taxonomy" id="1537363"/>
    <lineage>
        <taxon>Bacteria</taxon>
        <taxon>Pseudomonadati</taxon>
        <taxon>Bacteroidota</taxon>
        <taxon>Flavobacteriia</taxon>
        <taxon>Flavobacteriales</taxon>
        <taxon>Weeksellaceae</taxon>
        <taxon>Chryseobacterium group</taxon>
        <taxon>Chryseobacterium</taxon>
    </lineage>
</organism>
<accession>A0ABT3XXK0</accession>
<dbReference type="RefSeq" id="WP_267267627.1">
    <property type="nucleotide sequence ID" value="NZ_JAOVZW010000033.1"/>
</dbReference>
<comment type="caution">
    <text evidence="2">The sequence shown here is derived from an EMBL/GenBank/DDBJ whole genome shotgun (WGS) entry which is preliminary data.</text>
</comment>
<dbReference type="InterPro" id="IPR026444">
    <property type="entry name" value="Secre_tail"/>
</dbReference>
<evidence type="ECO:0000313" key="2">
    <source>
        <dbReference type="EMBL" id="MCX8526399.1"/>
    </source>
</evidence>
<keyword evidence="1" id="KW-0732">Signal</keyword>
<evidence type="ECO:0000256" key="1">
    <source>
        <dbReference type="ARBA" id="ARBA00022729"/>
    </source>
</evidence>
<gene>
    <name evidence="2" type="ORF">OF897_21000</name>
</gene>
<dbReference type="EMBL" id="JAOVZW010000033">
    <property type="protein sequence ID" value="MCX8526399.1"/>
    <property type="molecule type" value="Genomic_DNA"/>
</dbReference>
<dbReference type="NCBIfam" id="TIGR04183">
    <property type="entry name" value="Por_Secre_tail"/>
    <property type="match status" value="1"/>
</dbReference>
<proteinExistence type="predicted"/>
<reference evidence="2" key="1">
    <citation type="submission" date="2022-10" db="EMBL/GenBank/DDBJ databases">
        <title>Chryseobacterium sp. nov., a novel bacterial species.</title>
        <authorList>
            <person name="Cao Y."/>
        </authorList>
    </citation>
    <scope>NUCLEOTIDE SEQUENCE</scope>
    <source>
        <strain evidence="2">CCTCC AB2015118</strain>
    </source>
</reference>
<name>A0ABT3XXK0_9FLAO</name>
<protein>
    <submittedName>
        <fullName evidence="2">T9SS type A sorting domain-containing protein</fullName>
    </submittedName>
</protein>
<keyword evidence="3" id="KW-1185">Reference proteome</keyword>